<dbReference type="GO" id="GO:0005732">
    <property type="term" value="C:sno(s)RNA-containing ribonucleoprotein complex"/>
    <property type="evidence" value="ECO:0007669"/>
    <property type="project" value="InterPro"/>
</dbReference>
<protein>
    <submittedName>
        <fullName evidence="8">5662_t:CDS:1</fullName>
    </submittedName>
</protein>
<name>A0A9N9CE06_9GLOM</name>
<evidence type="ECO:0000256" key="4">
    <source>
        <dbReference type="ARBA" id="ARBA00023242"/>
    </source>
</evidence>
<feature type="compositionally biased region" description="Acidic residues" evidence="7">
    <location>
        <begin position="7"/>
        <end position="38"/>
    </location>
</feature>
<reference evidence="8" key="1">
    <citation type="submission" date="2021-06" db="EMBL/GenBank/DDBJ databases">
        <authorList>
            <person name="Kallberg Y."/>
            <person name="Tangrot J."/>
            <person name="Rosling A."/>
        </authorList>
    </citation>
    <scope>NUCLEOTIDE SEQUENCE</scope>
    <source>
        <strain evidence="8">BR232B</strain>
    </source>
</reference>
<evidence type="ECO:0000256" key="3">
    <source>
        <dbReference type="ARBA" id="ARBA00022552"/>
    </source>
</evidence>
<dbReference type="GO" id="GO:0032040">
    <property type="term" value="C:small-subunit processome"/>
    <property type="evidence" value="ECO:0007669"/>
    <property type="project" value="TreeGrafter"/>
</dbReference>
<dbReference type="EMBL" id="CAJVPI010001167">
    <property type="protein sequence ID" value="CAG8598438.1"/>
    <property type="molecule type" value="Genomic_DNA"/>
</dbReference>
<comment type="similarity">
    <text evidence="6">Belongs to the MPP10 family.</text>
</comment>
<feature type="compositionally biased region" description="Acidic residues" evidence="7">
    <location>
        <begin position="65"/>
        <end position="81"/>
    </location>
</feature>
<dbReference type="PANTHER" id="PTHR17039:SF0">
    <property type="entry name" value="U3 SMALL NUCLEOLAR RIBONUCLEOPROTEIN PROTEIN MPP10"/>
    <property type="match status" value="1"/>
</dbReference>
<keyword evidence="9" id="KW-1185">Reference proteome</keyword>
<evidence type="ECO:0000256" key="2">
    <source>
        <dbReference type="ARBA" id="ARBA00022517"/>
    </source>
</evidence>
<evidence type="ECO:0000256" key="5">
    <source>
        <dbReference type="ARBA" id="ARBA00023274"/>
    </source>
</evidence>
<evidence type="ECO:0000256" key="7">
    <source>
        <dbReference type="SAM" id="MobiDB-lite"/>
    </source>
</evidence>
<dbReference type="PANTHER" id="PTHR17039">
    <property type="entry name" value="U3 SMALL NUCLEOLAR RIBONUCLEOPROTEIN PROTEIN MPP10"/>
    <property type="match status" value="1"/>
</dbReference>
<dbReference type="Proteomes" id="UP000789739">
    <property type="component" value="Unassembled WGS sequence"/>
</dbReference>
<dbReference type="InterPro" id="IPR012173">
    <property type="entry name" value="Mpp10"/>
</dbReference>
<keyword evidence="3" id="KW-0698">rRNA processing</keyword>
<dbReference type="OrthoDB" id="445326at2759"/>
<evidence type="ECO:0000256" key="6">
    <source>
        <dbReference type="ARBA" id="ARBA00029455"/>
    </source>
</evidence>
<comment type="caution">
    <text evidence="8">The sequence shown here is derived from an EMBL/GenBank/DDBJ whole genome shotgun (WGS) entry which is preliminary data.</text>
</comment>
<dbReference type="GO" id="GO:0034457">
    <property type="term" value="C:Mpp10 complex"/>
    <property type="evidence" value="ECO:0007669"/>
    <property type="project" value="InterPro"/>
</dbReference>
<keyword evidence="5" id="KW-0687">Ribonucleoprotein</keyword>
<evidence type="ECO:0000256" key="1">
    <source>
        <dbReference type="ARBA" id="ARBA00004604"/>
    </source>
</evidence>
<comment type="subcellular location">
    <subcellularLocation>
        <location evidence="1">Nucleus</location>
        <location evidence="1">Nucleolus</location>
    </subcellularLocation>
</comment>
<dbReference type="GO" id="GO:0006364">
    <property type="term" value="P:rRNA processing"/>
    <property type="evidence" value="ECO:0007669"/>
    <property type="project" value="UniProtKB-KW"/>
</dbReference>
<organism evidence="8 9">
    <name type="scientific">Paraglomus brasilianum</name>
    <dbReference type="NCBI Taxonomy" id="144538"/>
    <lineage>
        <taxon>Eukaryota</taxon>
        <taxon>Fungi</taxon>
        <taxon>Fungi incertae sedis</taxon>
        <taxon>Mucoromycota</taxon>
        <taxon>Glomeromycotina</taxon>
        <taxon>Glomeromycetes</taxon>
        <taxon>Paraglomerales</taxon>
        <taxon>Paraglomeraceae</taxon>
        <taxon>Paraglomus</taxon>
    </lineage>
</organism>
<gene>
    <name evidence="8" type="ORF">PBRASI_LOCUS7507</name>
</gene>
<evidence type="ECO:0000313" key="9">
    <source>
        <dbReference type="Proteomes" id="UP000789739"/>
    </source>
</evidence>
<dbReference type="Pfam" id="PF04006">
    <property type="entry name" value="Mpp10"/>
    <property type="match status" value="1"/>
</dbReference>
<feature type="region of interest" description="Disordered" evidence="7">
    <location>
        <begin position="1"/>
        <end position="116"/>
    </location>
</feature>
<dbReference type="AlphaFoldDB" id="A0A9N9CE06"/>
<accession>A0A9N9CE06</accession>
<proteinExistence type="inferred from homology"/>
<sequence length="320" mass="36756">MNRLQELEDLQDESEDELEDIGESEDELEDFGESEDENTLNANDIKYADFFETPKNQRKRKADSVDADSSDEYLTSDDEEGNASPSEALKKKVSDLFAQDDSDHDDDPKSTFQKQQDKIMKRIKLLEAENVAEKDWTMTGEASSKDRPINSLLEEDLEYDFVSKPVPVITEDATNKLEEIIKRRILDGTFDDVERKQDPNFRPFLPSKVVELSHEKSQKSLAEIYEDEYIKQTSGDKTNEKDESLKKEHEQIEDMFKDLCFKLDALSNFHYTPKPPKPEVTVITNVAAINMEEVIPLNVNDSNLLAPEEVYDKKNVEVKG</sequence>
<keyword evidence="4" id="KW-0539">Nucleus</keyword>
<keyword evidence="2" id="KW-0690">Ribosome biogenesis</keyword>
<evidence type="ECO:0000313" key="8">
    <source>
        <dbReference type="EMBL" id="CAG8598438.1"/>
    </source>
</evidence>